<dbReference type="STRING" id="926562.Oweho_0651"/>
<evidence type="ECO:0000313" key="11">
    <source>
        <dbReference type="Proteomes" id="UP000005631"/>
    </source>
</evidence>
<comment type="subcellular location">
    <subcellularLocation>
        <location evidence="1">Cell membrane</location>
        <topology evidence="1">Multi-pass membrane protein</topology>
    </subcellularLocation>
</comment>
<organism evidence="10 11">
    <name type="scientific">Owenweeksia hongkongensis (strain DSM 17368 / CIP 108786 / JCM 12287 / NRRL B-23963 / UST20020801)</name>
    <dbReference type="NCBI Taxonomy" id="926562"/>
    <lineage>
        <taxon>Bacteria</taxon>
        <taxon>Pseudomonadati</taxon>
        <taxon>Bacteroidota</taxon>
        <taxon>Flavobacteriia</taxon>
        <taxon>Flavobacteriales</taxon>
        <taxon>Owenweeksiaceae</taxon>
        <taxon>Owenweeksia</taxon>
    </lineage>
</organism>
<dbReference type="GO" id="GO:0005254">
    <property type="term" value="F:chloride channel activity"/>
    <property type="evidence" value="ECO:0007669"/>
    <property type="project" value="InterPro"/>
</dbReference>
<proteinExistence type="inferred from homology"/>
<feature type="transmembrane region" description="Helical" evidence="9">
    <location>
        <begin position="239"/>
        <end position="264"/>
    </location>
</feature>
<evidence type="ECO:0000256" key="4">
    <source>
        <dbReference type="ARBA" id="ARBA00022692"/>
    </source>
</evidence>
<evidence type="ECO:0000256" key="2">
    <source>
        <dbReference type="ARBA" id="ARBA00022448"/>
    </source>
</evidence>
<dbReference type="PANTHER" id="PTHR33281">
    <property type="entry name" value="UPF0187 PROTEIN YNEE"/>
    <property type="match status" value="1"/>
</dbReference>
<feature type="transmembrane region" description="Helical" evidence="9">
    <location>
        <begin position="43"/>
        <end position="62"/>
    </location>
</feature>
<evidence type="ECO:0000256" key="7">
    <source>
        <dbReference type="ARBA" id="ARBA00023136"/>
    </source>
</evidence>
<dbReference type="eggNOG" id="COG3781">
    <property type="taxonomic scope" value="Bacteria"/>
</dbReference>
<dbReference type="EMBL" id="CP003156">
    <property type="protein sequence ID" value="AEV31665.1"/>
    <property type="molecule type" value="Genomic_DNA"/>
</dbReference>
<keyword evidence="5 9" id="KW-1133">Transmembrane helix</keyword>
<gene>
    <name evidence="10" type="ordered locus">Oweho_0651</name>
</gene>
<dbReference type="GO" id="GO:0005886">
    <property type="term" value="C:plasma membrane"/>
    <property type="evidence" value="ECO:0007669"/>
    <property type="project" value="UniProtKB-SubCell"/>
</dbReference>
<reference evidence="10 11" key="1">
    <citation type="journal article" date="2012" name="Stand. Genomic Sci.">
        <title>Genome sequence of the orange-pigmented seawater bacterium Owenweeksia hongkongensis type strain (UST20020801(T)).</title>
        <authorList>
            <person name="Riedel T."/>
            <person name="Held B."/>
            <person name="Nolan M."/>
            <person name="Lucas S."/>
            <person name="Lapidus A."/>
            <person name="Tice H."/>
            <person name="Del Rio T.G."/>
            <person name="Cheng J.F."/>
            <person name="Han C."/>
            <person name="Tapia R."/>
            <person name="Goodwin L.A."/>
            <person name="Pitluck S."/>
            <person name="Liolios K."/>
            <person name="Mavromatis K."/>
            <person name="Pagani I."/>
            <person name="Ivanova N."/>
            <person name="Mikhailova N."/>
            <person name="Pati A."/>
            <person name="Chen A."/>
            <person name="Palaniappan K."/>
            <person name="Rohde M."/>
            <person name="Tindall B.J."/>
            <person name="Detter J.C."/>
            <person name="Goker M."/>
            <person name="Woyke T."/>
            <person name="Bristow J."/>
            <person name="Eisen J.A."/>
            <person name="Markowitz V."/>
            <person name="Hugenholtz P."/>
            <person name="Klenk H.P."/>
            <person name="Kyrpides N.C."/>
        </authorList>
    </citation>
    <scope>NUCLEOTIDE SEQUENCE</scope>
    <source>
        <strain evidence="11">DSM 17368 / JCM 12287 / NRRL B-23963</strain>
    </source>
</reference>
<dbReference type="HOGENOM" id="CLU_029790_4_0_10"/>
<accession>G8R0Z4</accession>
<keyword evidence="7 9" id="KW-0472">Membrane</keyword>
<protein>
    <submittedName>
        <fullName evidence="10">Putative membrane protein</fullName>
    </submittedName>
</protein>
<feature type="transmembrane region" description="Helical" evidence="9">
    <location>
        <begin position="213"/>
        <end position="233"/>
    </location>
</feature>
<dbReference type="PANTHER" id="PTHR33281:SF19">
    <property type="entry name" value="VOLTAGE-DEPENDENT ANION CHANNEL-FORMING PROTEIN YNEE"/>
    <property type="match status" value="1"/>
</dbReference>
<evidence type="ECO:0000313" key="10">
    <source>
        <dbReference type="EMBL" id="AEV31665.1"/>
    </source>
</evidence>
<dbReference type="PATRIC" id="fig|926562.3.peg.664"/>
<dbReference type="AlphaFoldDB" id="G8R0Z4"/>
<evidence type="ECO:0000256" key="5">
    <source>
        <dbReference type="ARBA" id="ARBA00022989"/>
    </source>
</evidence>
<comment type="similarity">
    <text evidence="8">Belongs to the anion channel-forming bestrophin (TC 1.A.46) family.</text>
</comment>
<dbReference type="KEGG" id="oho:Oweho_0651"/>
<keyword evidence="2" id="KW-0813">Transport</keyword>
<evidence type="ECO:0000256" key="8">
    <source>
        <dbReference type="ARBA" id="ARBA00034708"/>
    </source>
</evidence>
<evidence type="ECO:0000256" key="6">
    <source>
        <dbReference type="ARBA" id="ARBA00023065"/>
    </source>
</evidence>
<dbReference type="OrthoDB" id="445589at2"/>
<feature type="transmembrane region" description="Helical" evidence="9">
    <location>
        <begin position="20"/>
        <end position="37"/>
    </location>
</feature>
<evidence type="ECO:0000256" key="1">
    <source>
        <dbReference type="ARBA" id="ARBA00004651"/>
    </source>
</evidence>
<dbReference type="InterPro" id="IPR044669">
    <property type="entry name" value="YneE/VCCN1/2-like"/>
</dbReference>
<sequence>MITRRHLRLDTAIRYSWKNIFFSLICSIAAYVVHIVIGWDAITIPLGVVGVLGTALSIILGFRNSSAYDRWWEARKIWGGVVNESRTFTRQGLTIVDPKNVPEELWRKCTRIVHYQIAWVNALRLQLREQKDEALWQKEVGYYLRKKDFEQIMQKTNKVTQIAMLNGYAIKELNAHDIMDIYSYIQMDDTLTRLTDLQGRAERIKATPLPRPYDYYTLAFLSTFILFLPFSLIETFISISAPLLVVPVTIIVGWIFYQIYVLGLSMSSPFQNWKTDVPLSAISTVIEIDLKEIIGDADVPSPLKEDGGALM</sequence>
<dbReference type="Pfam" id="PF25539">
    <property type="entry name" value="Bestrophin_2"/>
    <property type="match status" value="1"/>
</dbReference>
<dbReference type="Proteomes" id="UP000005631">
    <property type="component" value="Chromosome"/>
</dbReference>
<keyword evidence="3" id="KW-1003">Cell membrane</keyword>
<keyword evidence="4 9" id="KW-0812">Transmembrane</keyword>
<keyword evidence="11" id="KW-1185">Reference proteome</keyword>
<evidence type="ECO:0000256" key="9">
    <source>
        <dbReference type="SAM" id="Phobius"/>
    </source>
</evidence>
<evidence type="ECO:0000256" key="3">
    <source>
        <dbReference type="ARBA" id="ARBA00022475"/>
    </source>
</evidence>
<keyword evidence="6" id="KW-0406">Ion transport</keyword>
<dbReference type="RefSeq" id="WP_014201026.1">
    <property type="nucleotide sequence ID" value="NC_016599.1"/>
</dbReference>
<name>G8R0Z4_OWEHD</name>